<dbReference type="STRING" id="28122.SAMN02745108_02665"/>
<dbReference type="InterPro" id="IPR016187">
    <property type="entry name" value="CTDL_fold"/>
</dbReference>
<organism evidence="3 4">
    <name type="scientific">Fibrobacter intestinalis</name>
    <dbReference type="NCBI Taxonomy" id="28122"/>
    <lineage>
        <taxon>Bacteria</taxon>
        <taxon>Pseudomonadati</taxon>
        <taxon>Fibrobacterota</taxon>
        <taxon>Fibrobacteria</taxon>
        <taxon>Fibrobacterales</taxon>
        <taxon>Fibrobacteraceae</taxon>
        <taxon>Fibrobacter</taxon>
    </lineage>
</organism>
<evidence type="ECO:0000313" key="4">
    <source>
        <dbReference type="Proteomes" id="UP000190449"/>
    </source>
</evidence>
<gene>
    <name evidence="3" type="ORF">SAMN02745108_02665</name>
</gene>
<dbReference type="Pfam" id="PF00350">
    <property type="entry name" value="Dynamin_N"/>
    <property type="match status" value="1"/>
</dbReference>
<dbReference type="PANTHER" id="PTHR23150">
    <property type="entry name" value="SULFATASE MODIFYING FACTOR 1, 2"/>
    <property type="match status" value="1"/>
</dbReference>
<proteinExistence type="predicted"/>
<evidence type="ECO:0000259" key="1">
    <source>
        <dbReference type="Pfam" id="PF00350"/>
    </source>
</evidence>
<dbReference type="InterPro" id="IPR051043">
    <property type="entry name" value="Sulfatase_Mod_Factor_Kinase"/>
</dbReference>
<dbReference type="PANTHER" id="PTHR23150:SF19">
    <property type="entry name" value="FORMYLGLYCINE-GENERATING ENZYME"/>
    <property type="match status" value="1"/>
</dbReference>
<sequence length="670" mass="75574">MNLNELNDRYELVSKLLAAKPTQSDSLINFQNVLKKDYMEYTKEDDALSEEASALLELQSIEQDLAVFIHNKEVYSKNSIALAGGFSSGKSTFCNNLFSSSEITLPVSINPETAIPAYVISGEQAPNAFGLTATGASVELGVNAYKQMNHQFLKSFAFNLKDLMPSVVIHAKMPEQFEHICFIDTPGYNSAATDDSFTSRDRETSLMFIRQAKVLFWFIGLDGTGTLTDSDIEFLEEVLEESPDKKILIVCNKAELKSEEDLNDILDHIVEILEDNEIPYEGVVAYSSKQKKTFAFRKKSLDGFFTEWNRLNTDKKKDLQKRLKILFRKHINADAEQIQASLEKSKNLNKVLLHFNSLMNDAENKFSEEATQQRRASIRNGTKSVSIEGLNQHSIELIIREISLMKASSENDAKKYQHNKETITKIYEKMNEIVAEIFKGFQDLPEDDFVSIPAGCFTMGNDNGRKDVRPAHKVYVDSFKMKTGLVTQAEWKSVMGKDPTVKFKGDSLPVDQVSFPKAINYCNKLSEKEGLNPCYDNKGICDLTANGYRLPTEAEWEYAAQSFAELPLIECAWYKNNSNETTHPVSQKQENDFGLYDMLGNVYEWVNDGYKIYDSEEKDNPLVKASLKEDHVIRGGCATSDEKFCSVTMRNVAAPNGSGMLIGFRMVKKA</sequence>
<dbReference type="AlphaFoldDB" id="A0A1T4RDD9"/>
<dbReference type="GO" id="GO:0120147">
    <property type="term" value="F:formylglycine-generating oxidase activity"/>
    <property type="evidence" value="ECO:0007669"/>
    <property type="project" value="TreeGrafter"/>
</dbReference>
<feature type="domain" description="Sulfatase-modifying factor enzyme-like" evidence="2">
    <location>
        <begin position="446"/>
        <end position="668"/>
    </location>
</feature>
<reference evidence="3 4" key="1">
    <citation type="submission" date="2017-02" db="EMBL/GenBank/DDBJ databases">
        <authorList>
            <person name="Peterson S.W."/>
        </authorList>
    </citation>
    <scope>NUCLEOTIDE SEQUENCE [LARGE SCALE GENOMIC DNA]</scope>
    <source>
        <strain evidence="3 4">ATCC 43854</strain>
    </source>
</reference>
<dbReference type="InterPro" id="IPR027417">
    <property type="entry name" value="P-loop_NTPase"/>
</dbReference>
<protein>
    <submittedName>
        <fullName evidence="3">Formylglycine-generating enzyme, required for sulfatase activity, contains SUMF1/FGE domain</fullName>
    </submittedName>
</protein>
<dbReference type="InterPro" id="IPR005532">
    <property type="entry name" value="SUMF_dom"/>
</dbReference>
<accession>A0A1T4RDD9</accession>
<dbReference type="Proteomes" id="UP000190449">
    <property type="component" value="Unassembled WGS sequence"/>
</dbReference>
<name>A0A1T4RDD9_9BACT</name>
<dbReference type="Gene3D" id="3.40.50.300">
    <property type="entry name" value="P-loop containing nucleotide triphosphate hydrolases"/>
    <property type="match status" value="1"/>
</dbReference>
<dbReference type="SUPFAM" id="SSF52540">
    <property type="entry name" value="P-loop containing nucleoside triphosphate hydrolases"/>
    <property type="match status" value="1"/>
</dbReference>
<evidence type="ECO:0000313" key="3">
    <source>
        <dbReference type="EMBL" id="SKA14042.1"/>
    </source>
</evidence>
<dbReference type="Pfam" id="PF03781">
    <property type="entry name" value="FGE-sulfatase"/>
    <property type="match status" value="1"/>
</dbReference>
<dbReference type="Gene3D" id="3.90.1580.10">
    <property type="entry name" value="paralog of FGE (formylglycine-generating enzyme)"/>
    <property type="match status" value="1"/>
</dbReference>
<dbReference type="InterPro" id="IPR042095">
    <property type="entry name" value="SUMF_sf"/>
</dbReference>
<dbReference type="EMBL" id="FUWU01000070">
    <property type="protein sequence ID" value="SKA14042.1"/>
    <property type="molecule type" value="Genomic_DNA"/>
</dbReference>
<evidence type="ECO:0000259" key="2">
    <source>
        <dbReference type="Pfam" id="PF03781"/>
    </source>
</evidence>
<dbReference type="InterPro" id="IPR045063">
    <property type="entry name" value="Dynamin_N"/>
</dbReference>
<feature type="domain" description="Dynamin N-terminal" evidence="1">
    <location>
        <begin position="80"/>
        <end position="253"/>
    </location>
</feature>
<dbReference type="SUPFAM" id="SSF56436">
    <property type="entry name" value="C-type lectin-like"/>
    <property type="match status" value="1"/>
</dbReference>